<dbReference type="GO" id="GO:0016787">
    <property type="term" value="F:hydrolase activity"/>
    <property type="evidence" value="ECO:0007669"/>
    <property type="project" value="InterPro"/>
</dbReference>
<dbReference type="NCBIfam" id="TIGR01244">
    <property type="entry name" value="TIGR01244 family sulfur transferase"/>
    <property type="match status" value="1"/>
</dbReference>
<organism evidence="2 3">
    <name type="scientific">Stakelama tenebrarum</name>
    <dbReference type="NCBI Taxonomy" id="2711215"/>
    <lineage>
        <taxon>Bacteria</taxon>
        <taxon>Pseudomonadati</taxon>
        <taxon>Pseudomonadota</taxon>
        <taxon>Alphaproteobacteria</taxon>
        <taxon>Sphingomonadales</taxon>
        <taxon>Sphingomonadaceae</taxon>
        <taxon>Stakelama</taxon>
    </lineage>
</organism>
<dbReference type="InterPro" id="IPR005939">
    <property type="entry name" value="BLH_phosphatase-like"/>
</dbReference>
<accession>A0A6G6Y144</accession>
<protein>
    <submittedName>
        <fullName evidence="2">TIGR01244 family phosphatase</fullName>
    </submittedName>
</protein>
<gene>
    <name evidence="2" type="ORF">G5C33_01915</name>
</gene>
<dbReference type="CDD" id="cd14503">
    <property type="entry name" value="PTP-bact"/>
    <property type="match status" value="1"/>
</dbReference>
<proteinExistence type="predicted"/>
<dbReference type="AlphaFoldDB" id="A0A6G6Y144"/>
<feature type="domain" description="Beta-lactamase hydrolase-like protein phosphatase-like" evidence="1">
    <location>
        <begin position="4"/>
        <end position="109"/>
    </location>
</feature>
<dbReference type="RefSeq" id="WP_165325662.1">
    <property type="nucleotide sequence ID" value="NZ_CP049109.1"/>
</dbReference>
<dbReference type="Pfam" id="PF04273">
    <property type="entry name" value="BLH_phosphatase"/>
    <property type="match status" value="1"/>
</dbReference>
<keyword evidence="3" id="KW-1185">Reference proteome</keyword>
<sequence length="143" mass="14990">MTGRKIDSNFTASPQITPEQVADIKAAGFTTLVCNRPDGEEEGQPRSADVRAAAQEAGLHWEFIPVTAAGFSGNQVEAMVDTLKTSDGPVFAYCRSGTRSTNLWALARASEGDDPETLTAAAANGGYDISAIRPLLDTLSGKG</sequence>
<dbReference type="Proteomes" id="UP000501568">
    <property type="component" value="Chromosome"/>
</dbReference>
<dbReference type="Gene3D" id="3.90.190.10">
    <property type="entry name" value="Protein tyrosine phosphatase superfamily"/>
    <property type="match status" value="1"/>
</dbReference>
<reference evidence="2 3" key="1">
    <citation type="submission" date="2020-02" db="EMBL/GenBank/DDBJ databases">
        <authorList>
            <person name="Zheng R.K."/>
            <person name="Sun C.M."/>
        </authorList>
    </citation>
    <scope>NUCLEOTIDE SEQUENCE [LARGE SCALE GENOMIC DNA]</scope>
    <source>
        <strain evidence="3">zrk23</strain>
    </source>
</reference>
<dbReference type="InterPro" id="IPR029021">
    <property type="entry name" value="Prot-tyrosine_phosphatase-like"/>
</dbReference>
<dbReference type="SUPFAM" id="SSF52799">
    <property type="entry name" value="(Phosphotyrosine protein) phosphatases II"/>
    <property type="match status" value="1"/>
</dbReference>
<evidence type="ECO:0000313" key="3">
    <source>
        <dbReference type="Proteomes" id="UP000501568"/>
    </source>
</evidence>
<dbReference type="EMBL" id="CP049109">
    <property type="protein sequence ID" value="QIG78664.1"/>
    <property type="molecule type" value="Genomic_DNA"/>
</dbReference>
<dbReference type="KEGG" id="spzr:G5C33_01915"/>
<name>A0A6G6Y144_9SPHN</name>
<evidence type="ECO:0000259" key="1">
    <source>
        <dbReference type="Pfam" id="PF04273"/>
    </source>
</evidence>
<evidence type="ECO:0000313" key="2">
    <source>
        <dbReference type="EMBL" id="QIG78664.1"/>
    </source>
</evidence>